<dbReference type="SUPFAM" id="SSF56112">
    <property type="entry name" value="Protein kinase-like (PK-like)"/>
    <property type="match status" value="1"/>
</dbReference>
<dbReference type="GO" id="GO:0005739">
    <property type="term" value="C:mitochondrion"/>
    <property type="evidence" value="ECO:0007669"/>
    <property type="project" value="UniProtKB-SubCell"/>
</dbReference>
<dbReference type="STRING" id="1047168.A0A0F4G9G6"/>
<dbReference type="PANTHER" id="PTHR36091:SF1">
    <property type="entry name" value="ALTERED INHERITANCE OF MITOCHONDRIA PROTEIN 9, MITOCHONDRIAL"/>
    <property type="match status" value="1"/>
</dbReference>
<dbReference type="AlphaFoldDB" id="A0A0F4G9G6"/>
<evidence type="ECO:0000256" key="5">
    <source>
        <dbReference type="ARBA" id="ARBA00023128"/>
    </source>
</evidence>
<comment type="subcellular location">
    <subcellularLocation>
        <location evidence="1">Mitochondrion</location>
    </subcellularLocation>
</comment>
<evidence type="ECO:0000256" key="3">
    <source>
        <dbReference type="ARBA" id="ARBA00016197"/>
    </source>
</evidence>
<dbReference type="EMBL" id="LAFY01005742">
    <property type="protein sequence ID" value="KJX92885.1"/>
    <property type="molecule type" value="Genomic_DNA"/>
</dbReference>
<dbReference type="Gene3D" id="3.90.1200.10">
    <property type="match status" value="1"/>
</dbReference>
<keyword evidence="8" id="KW-0808">Transferase</keyword>
<accession>A0A0F4G9G6</accession>
<protein>
    <recommendedName>
        <fullName evidence="3">Altered inheritance of mitochondria protein 9, mitochondrial</fullName>
    </recommendedName>
    <alternativeName>
        <fullName evidence="6">Found in mitochondrial proteome protein 29</fullName>
    </alternativeName>
</protein>
<dbReference type="Pfam" id="PF01636">
    <property type="entry name" value="APH"/>
    <property type="match status" value="1"/>
</dbReference>
<feature type="domain" description="Aminoglycoside phosphotransferase" evidence="7">
    <location>
        <begin position="90"/>
        <end position="362"/>
    </location>
</feature>
<keyword evidence="5" id="KW-0496">Mitochondrion</keyword>
<evidence type="ECO:0000256" key="6">
    <source>
        <dbReference type="ARBA" id="ARBA00031849"/>
    </source>
</evidence>
<evidence type="ECO:0000259" key="7">
    <source>
        <dbReference type="Pfam" id="PF01636"/>
    </source>
</evidence>
<evidence type="ECO:0000256" key="4">
    <source>
        <dbReference type="ARBA" id="ARBA00022946"/>
    </source>
</evidence>
<name>A0A0F4G9G6_9PEZI</name>
<keyword evidence="9" id="KW-1185">Reference proteome</keyword>
<evidence type="ECO:0000256" key="1">
    <source>
        <dbReference type="ARBA" id="ARBA00004173"/>
    </source>
</evidence>
<evidence type="ECO:0000256" key="2">
    <source>
        <dbReference type="ARBA" id="ARBA00005543"/>
    </source>
</evidence>
<comment type="caution">
    <text evidence="8">The sequence shown here is derived from an EMBL/GenBank/DDBJ whole genome shotgun (WGS) entry which is preliminary data.</text>
</comment>
<dbReference type="Proteomes" id="UP000033647">
    <property type="component" value="Unassembled WGS sequence"/>
</dbReference>
<dbReference type="PANTHER" id="PTHR36091">
    <property type="entry name" value="ALTERED INHERITANCE OF MITOCHONDRIA PROTEIN 9, MITOCHONDRIAL"/>
    <property type="match status" value="1"/>
</dbReference>
<evidence type="ECO:0000313" key="8">
    <source>
        <dbReference type="EMBL" id="KJX92885.1"/>
    </source>
</evidence>
<comment type="similarity">
    <text evidence="2">Belongs to the AIM9 family.</text>
</comment>
<sequence>MARLRTALWSRCVSMRSRLLSSSADSGIASLPRKTKNSEFEDFYRYTSGRWLWAEEARFQERYKRFNVSGLKQLAASASGARSCVDIIKLAEGGFNKVFRLSMDNGAVVIARIPNPNVGPACKVIASEVATMDFVRNVVGIPVPNVLAWDGGTSNSAESEYILMKLAKGTQLDEVWTDMDLSDKFKVVDALLSVQQKLQSINFSKCGNLYFKSDAFEGCSEVDLSADLPHSTKMYAKDRFVIGPVVEKAFWETGDASSFNDRGPWLDAQSYLRAISQRERSKMPVTETGHASNHKTDLLDSPQARLSLLDKFDAVLPHLPTANPSLDRKGLWHWDLRAPNIFVEDGRITSLIDWQDVWIGPFFMQERRPQLIEYHGELILRLPDSYEAMEDKDEKAKLADKVERSTLYWYYSRETREKNPTLQKLFDLPLARKRRELVMFASEVWDGETIPLRECLYHIQRHWNELGTGIPCPIAFTTEEIEAHDRVSADWNEKADFWSNLSGFVSRDGYTSAEHYDEARRMFEELREAGLAHLIGAELAEFEQQSRWAKRTDGDV</sequence>
<organism evidence="8 9">
    <name type="scientific">Zymoseptoria brevis</name>
    <dbReference type="NCBI Taxonomy" id="1047168"/>
    <lineage>
        <taxon>Eukaryota</taxon>
        <taxon>Fungi</taxon>
        <taxon>Dikarya</taxon>
        <taxon>Ascomycota</taxon>
        <taxon>Pezizomycotina</taxon>
        <taxon>Dothideomycetes</taxon>
        <taxon>Dothideomycetidae</taxon>
        <taxon>Mycosphaerellales</taxon>
        <taxon>Mycosphaerellaceae</taxon>
        <taxon>Zymoseptoria</taxon>
    </lineage>
</organism>
<proteinExistence type="inferred from homology"/>
<gene>
    <name evidence="8" type="ORF">TI39_contig5787g00003</name>
</gene>
<dbReference type="GO" id="GO:0016740">
    <property type="term" value="F:transferase activity"/>
    <property type="evidence" value="ECO:0007669"/>
    <property type="project" value="UniProtKB-KW"/>
</dbReference>
<evidence type="ECO:0000313" key="9">
    <source>
        <dbReference type="Proteomes" id="UP000033647"/>
    </source>
</evidence>
<dbReference type="InterPro" id="IPR002575">
    <property type="entry name" value="Aminoglycoside_PTrfase"/>
</dbReference>
<keyword evidence="4" id="KW-0809">Transit peptide</keyword>
<dbReference type="OrthoDB" id="2968323at2759"/>
<dbReference type="InterPro" id="IPR011009">
    <property type="entry name" value="Kinase-like_dom_sf"/>
</dbReference>
<reference evidence="8 9" key="1">
    <citation type="submission" date="2015-03" db="EMBL/GenBank/DDBJ databases">
        <title>RNA-seq based gene annotation and comparative genomics of four Zymoseptoria species reveal species-specific pathogenicity related genes and transposable element activity.</title>
        <authorList>
            <person name="Grandaubert J."/>
            <person name="Bhattacharyya A."/>
            <person name="Stukenbrock E.H."/>
        </authorList>
    </citation>
    <scope>NUCLEOTIDE SEQUENCE [LARGE SCALE GENOMIC DNA]</scope>
    <source>
        <strain evidence="8 9">Zb18110</strain>
    </source>
</reference>
<dbReference type="InterPro" id="IPR051035">
    <property type="entry name" value="Mito_inheritance_9"/>
</dbReference>